<evidence type="ECO:0000313" key="2">
    <source>
        <dbReference type="EMBL" id="KAF7280368.1"/>
    </source>
</evidence>
<gene>
    <name evidence="2" type="ORF">GWI33_006140</name>
</gene>
<feature type="region of interest" description="Disordered" evidence="1">
    <location>
        <begin position="39"/>
        <end position="58"/>
    </location>
</feature>
<feature type="compositionally biased region" description="Basic and acidic residues" evidence="1">
    <location>
        <begin position="40"/>
        <end position="51"/>
    </location>
</feature>
<comment type="caution">
    <text evidence="2">The sequence shown here is derived from an EMBL/GenBank/DDBJ whole genome shotgun (WGS) entry which is preliminary data.</text>
</comment>
<accession>A0A834IKY5</accession>
<proteinExistence type="predicted"/>
<organism evidence="2 3">
    <name type="scientific">Rhynchophorus ferrugineus</name>
    <name type="common">Red palm weevil</name>
    <name type="synonym">Curculio ferrugineus</name>
    <dbReference type="NCBI Taxonomy" id="354439"/>
    <lineage>
        <taxon>Eukaryota</taxon>
        <taxon>Metazoa</taxon>
        <taxon>Ecdysozoa</taxon>
        <taxon>Arthropoda</taxon>
        <taxon>Hexapoda</taxon>
        <taxon>Insecta</taxon>
        <taxon>Pterygota</taxon>
        <taxon>Neoptera</taxon>
        <taxon>Endopterygota</taxon>
        <taxon>Coleoptera</taxon>
        <taxon>Polyphaga</taxon>
        <taxon>Cucujiformia</taxon>
        <taxon>Curculionidae</taxon>
        <taxon>Dryophthorinae</taxon>
        <taxon>Rhynchophorus</taxon>
    </lineage>
</organism>
<reference evidence="2" key="1">
    <citation type="submission" date="2020-08" db="EMBL/GenBank/DDBJ databases">
        <title>Genome sequencing and assembly of the red palm weevil Rhynchophorus ferrugineus.</title>
        <authorList>
            <person name="Dias G.B."/>
            <person name="Bergman C.M."/>
            <person name="Manee M."/>
        </authorList>
    </citation>
    <scope>NUCLEOTIDE SEQUENCE</scope>
    <source>
        <strain evidence="2">AA-2017</strain>
        <tissue evidence="2">Whole larva</tissue>
    </source>
</reference>
<keyword evidence="3" id="KW-1185">Reference proteome</keyword>
<name>A0A834IKY5_RHYFE</name>
<sequence length="136" mass="15084">MEPPTRVHVDAPTTAIKISHFGGAVCILCTLVPAPTELPPHTDRLPHERHPPPTPHLSRAPGGMMNSLLFAIRINRSNLLVVRFLGKCEIGTAPVTYAVISCKQLTGRFSFPSIIFFLFVDLNPNNTILCKYQIYH</sequence>
<protein>
    <submittedName>
        <fullName evidence="2">Uncharacterized protein</fullName>
    </submittedName>
</protein>
<evidence type="ECO:0000313" key="3">
    <source>
        <dbReference type="Proteomes" id="UP000625711"/>
    </source>
</evidence>
<dbReference type="EMBL" id="JAACXV010000305">
    <property type="protein sequence ID" value="KAF7280368.1"/>
    <property type="molecule type" value="Genomic_DNA"/>
</dbReference>
<evidence type="ECO:0000256" key="1">
    <source>
        <dbReference type="SAM" id="MobiDB-lite"/>
    </source>
</evidence>
<dbReference type="AlphaFoldDB" id="A0A834IKY5"/>
<dbReference type="Proteomes" id="UP000625711">
    <property type="component" value="Unassembled WGS sequence"/>
</dbReference>